<evidence type="ECO:0000313" key="5">
    <source>
        <dbReference type="Proteomes" id="UP000008022"/>
    </source>
</evidence>
<evidence type="ECO:0000256" key="2">
    <source>
        <dbReference type="ARBA" id="ARBA00022679"/>
    </source>
</evidence>
<organism evidence="4 5">
    <name type="scientific">Oryza rufipogon</name>
    <name type="common">Brownbeard rice</name>
    <name type="synonym">Asian wild rice</name>
    <dbReference type="NCBI Taxonomy" id="4529"/>
    <lineage>
        <taxon>Eukaryota</taxon>
        <taxon>Viridiplantae</taxon>
        <taxon>Streptophyta</taxon>
        <taxon>Embryophyta</taxon>
        <taxon>Tracheophyta</taxon>
        <taxon>Spermatophyta</taxon>
        <taxon>Magnoliopsida</taxon>
        <taxon>Liliopsida</taxon>
        <taxon>Poales</taxon>
        <taxon>Poaceae</taxon>
        <taxon>BOP clade</taxon>
        <taxon>Oryzoideae</taxon>
        <taxon>Oryzeae</taxon>
        <taxon>Oryzinae</taxon>
        <taxon>Oryza</taxon>
    </lineage>
</organism>
<accession>A0A0E0R660</accession>
<reference evidence="4" key="2">
    <citation type="submission" date="2015-06" db="UniProtKB">
        <authorList>
            <consortium name="EnsemblPlants"/>
        </authorList>
    </citation>
    <scope>IDENTIFICATION</scope>
</reference>
<dbReference type="InterPro" id="IPR044161">
    <property type="entry name" value="SPS"/>
</dbReference>
<proteinExistence type="predicted"/>
<evidence type="ECO:0000256" key="3">
    <source>
        <dbReference type="SAM" id="MobiDB-lite"/>
    </source>
</evidence>
<keyword evidence="2" id="KW-0808">Transferase</keyword>
<dbReference type="Proteomes" id="UP000008022">
    <property type="component" value="Unassembled WGS sequence"/>
</dbReference>
<dbReference type="PANTHER" id="PTHR46039">
    <property type="entry name" value="SUCROSE-PHOSPHATE SYNTHASE 3-RELATED"/>
    <property type="match status" value="1"/>
</dbReference>
<protein>
    <recommendedName>
        <fullName evidence="6">Nitrogen regulatory protein areA GATA-like domain-containing protein</fullName>
    </recommendedName>
</protein>
<keyword evidence="5" id="KW-1185">Reference proteome</keyword>
<dbReference type="Gramene" id="ORUFI11G07950.3">
    <property type="protein sequence ID" value="ORUFI11G07950.3"/>
    <property type="gene ID" value="ORUFI11G07950"/>
</dbReference>
<feature type="region of interest" description="Disordered" evidence="3">
    <location>
        <begin position="151"/>
        <end position="180"/>
    </location>
</feature>
<dbReference type="HOGENOM" id="CLU_099615_0_0_1"/>
<dbReference type="AlphaFoldDB" id="A0A0E0R660"/>
<dbReference type="GO" id="GO:0016757">
    <property type="term" value="F:glycosyltransferase activity"/>
    <property type="evidence" value="ECO:0007669"/>
    <property type="project" value="UniProtKB-KW"/>
</dbReference>
<dbReference type="EnsemblPlants" id="ORUFI11G07950.3">
    <property type="protein sequence ID" value="ORUFI11G07950.3"/>
    <property type="gene ID" value="ORUFI11G07950"/>
</dbReference>
<reference evidence="5" key="1">
    <citation type="submission" date="2013-06" db="EMBL/GenBank/DDBJ databases">
        <authorList>
            <person name="Zhao Q."/>
        </authorList>
    </citation>
    <scope>NUCLEOTIDE SEQUENCE</scope>
    <source>
        <strain evidence="5">cv. W1943</strain>
    </source>
</reference>
<name>A0A0E0R660_ORYRU</name>
<evidence type="ECO:0000256" key="1">
    <source>
        <dbReference type="ARBA" id="ARBA00022676"/>
    </source>
</evidence>
<evidence type="ECO:0000313" key="4">
    <source>
        <dbReference type="EnsemblPlants" id="ORUFI11G07950.3"/>
    </source>
</evidence>
<keyword evidence="1" id="KW-0328">Glycosyltransferase</keyword>
<feature type="compositionally biased region" description="Basic and acidic residues" evidence="3">
    <location>
        <begin position="164"/>
        <end position="177"/>
    </location>
</feature>
<feature type="region of interest" description="Disordered" evidence="3">
    <location>
        <begin position="195"/>
        <end position="221"/>
    </location>
</feature>
<evidence type="ECO:0008006" key="6">
    <source>
        <dbReference type="Google" id="ProtNLM"/>
    </source>
</evidence>
<feature type="compositionally biased region" description="Basic and acidic residues" evidence="3">
    <location>
        <begin position="195"/>
        <end position="204"/>
    </location>
</feature>
<sequence length="221" mass="24819">MAVGNEWINGYLEAILDAGVKLREQRGAAAVQLPPLLPAPEDAASAVATAATYSPTRYFVEEVVSRFDDRDLHKTWTKVVAMRNSQERNNRLENLCWRIWNVARRKKQCHCISPKLRAVARSYRVICCVILPPSVGEEEFAIPMWGGRAHQREKEEPPVLGRKSSHEEELHRGRKQELAGMCGKTCQCGEEEELTRCGEEEARRHWGGGSASAGRKKNSPA</sequence>
<dbReference type="PANTHER" id="PTHR46039:SF1">
    <property type="entry name" value="SUCROSE-PHOSPHATE SYNTHASE 4"/>
    <property type="match status" value="1"/>
</dbReference>